<dbReference type="AlphaFoldDB" id="A0A4R5QFP1"/>
<accession>A0A4R5QFP1</accession>
<dbReference type="OrthoDB" id="7282366at2"/>
<protein>
    <recommendedName>
        <fullName evidence="3">CopG family transcriptional regulator</fullName>
    </recommendedName>
</protein>
<reference evidence="1 2" key="1">
    <citation type="journal article" date="2016" name="J. Microbiol.">
        <title>Dankookia rubra gen. nov., sp. nov., an alphaproteobacterium isolated from sediment of a shallow stream.</title>
        <authorList>
            <person name="Kim W.H."/>
            <person name="Kim D.H."/>
            <person name="Kang K."/>
            <person name="Ahn T.Y."/>
        </authorList>
    </citation>
    <scope>NUCLEOTIDE SEQUENCE [LARGE SCALE GENOMIC DNA]</scope>
    <source>
        <strain evidence="1 2">JCM30602</strain>
    </source>
</reference>
<proteinExistence type="predicted"/>
<name>A0A4R5QFP1_9PROT</name>
<sequence>MASPLSIRLDDNVLVTLEGAAKARGIGLATYLRELATAEARRIRRERIREQSRQAAAHVAGSPEAQGFVADWGIPTAKVEP</sequence>
<evidence type="ECO:0008006" key="3">
    <source>
        <dbReference type="Google" id="ProtNLM"/>
    </source>
</evidence>
<dbReference type="Proteomes" id="UP000295096">
    <property type="component" value="Unassembled WGS sequence"/>
</dbReference>
<dbReference type="RefSeq" id="WP_133289674.1">
    <property type="nucleotide sequence ID" value="NZ_SMSJ01000020.1"/>
</dbReference>
<organism evidence="1 2">
    <name type="scientific">Dankookia rubra</name>
    <dbReference type="NCBI Taxonomy" id="1442381"/>
    <lineage>
        <taxon>Bacteria</taxon>
        <taxon>Pseudomonadati</taxon>
        <taxon>Pseudomonadota</taxon>
        <taxon>Alphaproteobacteria</taxon>
        <taxon>Acetobacterales</taxon>
        <taxon>Roseomonadaceae</taxon>
        <taxon>Dankookia</taxon>
    </lineage>
</organism>
<dbReference type="EMBL" id="SMSJ01000020">
    <property type="protein sequence ID" value="TDH61518.1"/>
    <property type="molecule type" value="Genomic_DNA"/>
</dbReference>
<evidence type="ECO:0000313" key="2">
    <source>
        <dbReference type="Proteomes" id="UP000295096"/>
    </source>
</evidence>
<keyword evidence="2" id="KW-1185">Reference proteome</keyword>
<comment type="caution">
    <text evidence="1">The sequence shown here is derived from an EMBL/GenBank/DDBJ whole genome shotgun (WGS) entry which is preliminary data.</text>
</comment>
<gene>
    <name evidence="1" type="ORF">E2C06_16300</name>
</gene>
<evidence type="ECO:0000313" key="1">
    <source>
        <dbReference type="EMBL" id="TDH61518.1"/>
    </source>
</evidence>